<dbReference type="GO" id="GO:0009092">
    <property type="term" value="P:homoserine metabolic process"/>
    <property type="evidence" value="ECO:0007669"/>
    <property type="project" value="TreeGrafter"/>
</dbReference>
<dbReference type="Gene3D" id="3.40.50.1820">
    <property type="entry name" value="alpha/beta hydrolase"/>
    <property type="match status" value="1"/>
</dbReference>
<protein>
    <submittedName>
        <fullName evidence="8">Homoserine O-acetyltransferase</fullName>
        <ecNumber evidence="8">2.3.1.31</ecNumber>
    </submittedName>
</protein>
<dbReference type="EMBL" id="CP119955">
    <property type="protein sequence ID" value="WFC96952.1"/>
    <property type="molecule type" value="Genomic_DNA"/>
</dbReference>
<dbReference type="HAMAP" id="MF_00296">
    <property type="entry name" value="MetX_acyltransf"/>
    <property type="match status" value="1"/>
</dbReference>
<comment type="similarity">
    <text evidence="1">Belongs to the AB hydrolase superfamily. MetX family.</text>
</comment>
<proteinExistence type="inferred from homology"/>
<reference evidence="8" key="1">
    <citation type="submission" date="2023-03" db="EMBL/GenBank/DDBJ databases">
        <title>Mating type loci evolution in Malassezia.</title>
        <authorList>
            <person name="Coelho M.A."/>
        </authorList>
    </citation>
    <scope>NUCLEOTIDE SEQUENCE</scope>
    <source>
        <strain evidence="8">CBS 14135</strain>
    </source>
</reference>
<name>A0AAF0DX09_9BASI</name>
<dbReference type="NCBIfam" id="TIGR01392">
    <property type="entry name" value="homoserO_Ac_trn"/>
    <property type="match status" value="1"/>
</dbReference>
<keyword evidence="9" id="KW-1185">Reference proteome</keyword>
<gene>
    <name evidence="8" type="primary">MET2</name>
    <name evidence="8" type="ORF">MBRA1_003618</name>
</gene>
<organism evidence="8 9">
    <name type="scientific">Malassezia brasiliensis</name>
    <dbReference type="NCBI Taxonomy" id="1821822"/>
    <lineage>
        <taxon>Eukaryota</taxon>
        <taxon>Fungi</taxon>
        <taxon>Dikarya</taxon>
        <taxon>Basidiomycota</taxon>
        <taxon>Ustilaginomycotina</taxon>
        <taxon>Malasseziomycetes</taxon>
        <taxon>Malasseziales</taxon>
        <taxon>Malasseziaceae</taxon>
        <taxon>Malassezia</taxon>
    </lineage>
</organism>
<feature type="active site" evidence="5">
    <location>
        <position position="407"/>
    </location>
</feature>
<dbReference type="GO" id="GO:0004414">
    <property type="term" value="F:homoserine O-acetyltransferase activity"/>
    <property type="evidence" value="ECO:0007669"/>
    <property type="project" value="UniProtKB-EC"/>
</dbReference>
<dbReference type="InterPro" id="IPR000073">
    <property type="entry name" value="AB_hydrolase_1"/>
</dbReference>
<dbReference type="SUPFAM" id="SSF53474">
    <property type="entry name" value="alpha/beta-Hydrolases"/>
    <property type="match status" value="1"/>
</dbReference>
<dbReference type="EC" id="2.3.1.31" evidence="8"/>
<evidence type="ECO:0000259" key="7">
    <source>
        <dbReference type="Pfam" id="PF00561"/>
    </source>
</evidence>
<dbReference type="Pfam" id="PF00561">
    <property type="entry name" value="Abhydrolase_1"/>
    <property type="match status" value="1"/>
</dbReference>
<keyword evidence="8" id="KW-0012">Acyltransferase</keyword>
<evidence type="ECO:0000313" key="9">
    <source>
        <dbReference type="Proteomes" id="UP001216638"/>
    </source>
</evidence>
<evidence type="ECO:0000313" key="8">
    <source>
        <dbReference type="EMBL" id="WFC96952.1"/>
    </source>
</evidence>
<evidence type="ECO:0000256" key="4">
    <source>
        <dbReference type="ARBA" id="ARBA00048461"/>
    </source>
</evidence>
<feature type="region of interest" description="Disordered" evidence="6">
    <location>
        <begin position="282"/>
        <end position="302"/>
    </location>
</feature>
<dbReference type="PIRSF" id="PIRSF000443">
    <property type="entry name" value="Homoser_Ac_trans"/>
    <property type="match status" value="1"/>
</dbReference>
<sequence>MGAAPFEIAGPTSPFAVQLDQRYLVLPELRLESGETLTNAPIAFKTYGTLNADGTNAVLVCHAISGNALAAEWWDSLVGPGKVIDTRSFFVVCCNALGSPYGSASPVTRRGGEDVRDGVWRAAPFVHAPEAQTERAWWGADFPQTTLRDDVHAHKHVLDYLGVQQLVLVIGGSMGGMLSLEWPLCYPVRTPASADALAEGRTDAPKYIRAIALMASPARHSAWAIAWSEIQRMTIAADTRFRGGHYLLAEPPSEGLAAARMCAMITYRYHVSLERRFRRMRGRQNLSRPAPTPGPAATPAKVSMAVVEKGDLPSMEMAEIRDPQDREMYAVQSYLHYHGRKFVGRFDPNCYIHLTHKLDAHDAARDRHTWAPHAGAADSSEALGGVLRHLGTSPLGCEVLVFSITSDELYPPAEQTFLHESIPGSQLVTIHSSEGHDAFLLEFAQIEHTIRAFVQRVRPDAKL</sequence>
<evidence type="ECO:0000256" key="3">
    <source>
        <dbReference type="ARBA" id="ARBA00047591"/>
    </source>
</evidence>
<comment type="catalytic activity">
    <reaction evidence="3">
        <text>a diacylglycerol + H2O = a monoacylglycerol + a fatty acid + H(+)</text>
        <dbReference type="Rhea" id="RHEA:32731"/>
        <dbReference type="ChEBI" id="CHEBI:15377"/>
        <dbReference type="ChEBI" id="CHEBI:15378"/>
        <dbReference type="ChEBI" id="CHEBI:17408"/>
        <dbReference type="ChEBI" id="CHEBI:18035"/>
        <dbReference type="ChEBI" id="CHEBI:28868"/>
    </reaction>
</comment>
<comment type="catalytic activity">
    <reaction evidence="4">
        <text>a monoacylglycerol + H2O = glycerol + a fatty acid + H(+)</text>
        <dbReference type="Rhea" id="RHEA:15245"/>
        <dbReference type="ChEBI" id="CHEBI:15377"/>
        <dbReference type="ChEBI" id="CHEBI:15378"/>
        <dbReference type="ChEBI" id="CHEBI:17408"/>
        <dbReference type="ChEBI" id="CHEBI:17754"/>
        <dbReference type="ChEBI" id="CHEBI:28868"/>
    </reaction>
</comment>
<dbReference type="AlphaFoldDB" id="A0AAF0DX09"/>
<evidence type="ECO:0000256" key="5">
    <source>
        <dbReference type="PIRSR" id="PIRSR000443-1"/>
    </source>
</evidence>
<feature type="active site" evidence="5">
    <location>
        <position position="436"/>
    </location>
</feature>
<keyword evidence="2 8" id="KW-0808">Transferase</keyword>
<evidence type="ECO:0000256" key="1">
    <source>
        <dbReference type="ARBA" id="ARBA00006886"/>
    </source>
</evidence>
<dbReference type="PANTHER" id="PTHR32268">
    <property type="entry name" value="HOMOSERINE O-ACETYLTRANSFERASE"/>
    <property type="match status" value="1"/>
</dbReference>
<feature type="domain" description="AB hydrolase-1" evidence="7">
    <location>
        <begin position="56"/>
        <end position="441"/>
    </location>
</feature>
<dbReference type="InterPro" id="IPR029058">
    <property type="entry name" value="AB_hydrolase_fold"/>
</dbReference>
<dbReference type="Proteomes" id="UP001216638">
    <property type="component" value="Chromosome 5"/>
</dbReference>
<evidence type="ECO:0000256" key="2">
    <source>
        <dbReference type="ARBA" id="ARBA00022679"/>
    </source>
</evidence>
<feature type="active site" description="Nucleophile" evidence="5">
    <location>
        <position position="173"/>
    </location>
</feature>
<accession>A0AAF0DX09</accession>
<evidence type="ECO:0000256" key="6">
    <source>
        <dbReference type="SAM" id="MobiDB-lite"/>
    </source>
</evidence>
<dbReference type="InterPro" id="IPR008220">
    <property type="entry name" value="HAT_MetX-like"/>
</dbReference>
<dbReference type="PANTHER" id="PTHR32268:SF11">
    <property type="entry name" value="HOMOSERINE O-ACETYLTRANSFERASE"/>
    <property type="match status" value="1"/>
</dbReference>
<dbReference type="GO" id="GO:0009086">
    <property type="term" value="P:methionine biosynthetic process"/>
    <property type="evidence" value="ECO:0007669"/>
    <property type="project" value="TreeGrafter"/>
</dbReference>